<evidence type="ECO:0000313" key="1">
    <source>
        <dbReference type="EMBL" id="NYE81116.1"/>
    </source>
</evidence>
<dbReference type="RefSeq" id="WP_179582823.1">
    <property type="nucleotide sequence ID" value="NZ_JACBYR010000001.1"/>
</dbReference>
<reference evidence="1 2" key="1">
    <citation type="submission" date="2020-07" db="EMBL/GenBank/DDBJ databases">
        <title>Genomic Encyclopedia of Type Strains, Phase IV (KMG-V): Genome sequencing to study the core and pangenomes of soil and plant-associated prokaryotes.</title>
        <authorList>
            <person name="Whitman W."/>
        </authorList>
    </citation>
    <scope>NUCLEOTIDE SEQUENCE [LARGE SCALE GENOMIC DNA]</scope>
    <source>
        <strain evidence="1 2">SAS40</strain>
    </source>
</reference>
<dbReference type="InterPro" id="IPR015928">
    <property type="entry name" value="Aconitase/3IPM_dehydase_swvl"/>
</dbReference>
<dbReference type="GO" id="GO:0003861">
    <property type="term" value="F:3-isopropylmalate dehydratase activity"/>
    <property type="evidence" value="ECO:0007669"/>
    <property type="project" value="UniProtKB-EC"/>
</dbReference>
<dbReference type="EC" id="4.2.1.33" evidence="1"/>
<dbReference type="Proteomes" id="UP000542125">
    <property type="component" value="Unassembled WGS sequence"/>
</dbReference>
<gene>
    <name evidence="1" type="ORF">FHW18_000387</name>
</gene>
<accession>A0A7Y9IQA9</accession>
<name>A0A7Y9IQA9_9BURK</name>
<proteinExistence type="predicted"/>
<evidence type="ECO:0000313" key="2">
    <source>
        <dbReference type="Proteomes" id="UP000542125"/>
    </source>
</evidence>
<protein>
    <submittedName>
        <fullName evidence="1">3-isopropylmalate/(R)-2-methylmalate dehydratase small subunit</fullName>
        <ecNumber evidence="1">4.2.1.33</ecNumber>
        <ecNumber evidence="1">4.2.1.35</ecNumber>
    </submittedName>
</protein>
<dbReference type="GO" id="GO:0047508">
    <property type="term" value="F:(R)-2-methylmalate dehydratase activity"/>
    <property type="evidence" value="ECO:0007669"/>
    <property type="project" value="UniProtKB-EC"/>
</dbReference>
<dbReference type="AlphaFoldDB" id="A0A7Y9IQA9"/>
<sequence>MTSPSNEFECRGRVWKFGDQVSGDDGIIDFSAVRDGFGKGFDQKLLTEMCFRRLNPLFPAQVKPGDIVVGGVNFAHHNHIEVSAAIKLSGIAVVLVESSETGFIRRALSQGLPVVLMPGITKLVQDGDQISVNPATGQIILADGSHVHAKPFSDRMVSIWKAGGLVASLKQEFAR</sequence>
<organism evidence="1 2">
    <name type="scientific">Pigmentiphaga litoralis</name>
    <dbReference type="NCBI Taxonomy" id="516702"/>
    <lineage>
        <taxon>Bacteria</taxon>
        <taxon>Pseudomonadati</taxon>
        <taxon>Pseudomonadota</taxon>
        <taxon>Betaproteobacteria</taxon>
        <taxon>Burkholderiales</taxon>
        <taxon>Alcaligenaceae</taxon>
        <taxon>Pigmentiphaga</taxon>
    </lineage>
</organism>
<dbReference type="EMBL" id="JACBYR010000001">
    <property type="protein sequence ID" value="NYE81116.1"/>
    <property type="molecule type" value="Genomic_DNA"/>
</dbReference>
<dbReference type="SUPFAM" id="SSF52016">
    <property type="entry name" value="LeuD/IlvD-like"/>
    <property type="match status" value="1"/>
</dbReference>
<comment type="caution">
    <text evidence="1">The sequence shown here is derived from an EMBL/GenBank/DDBJ whole genome shotgun (WGS) entry which is preliminary data.</text>
</comment>
<keyword evidence="1" id="KW-0456">Lyase</keyword>
<keyword evidence="2" id="KW-1185">Reference proteome</keyword>
<dbReference type="EC" id="4.2.1.35" evidence="1"/>
<dbReference type="Gene3D" id="3.20.19.10">
    <property type="entry name" value="Aconitase, domain 4"/>
    <property type="match status" value="1"/>
</dbReference>